<evidence type="ECO:0000256" key="3">
    <source>
        <dbReference type="ARBA" id="ARBA00022842"/>
    </source>
</evidence>
<dbReference type="AlphaFoldDB" id="A0AAV6LIL9"/>
<keyword evidence="8" id="KW-1185">Reference proteome</keyword>
<dbReference type="SUPFAM" id="SSF56091">
    <property type="entry name" value="DNA ligase/mRNA capping enzyme, catalytic domain"/>
    <property type="match status" value="1"/>
</dbReference>
<dbReference type="GO" id="GO:0003677">
    <property type="term" value="F:DNA binding"/>
    <property type="evidence" value="ECO:0007669"/>
    <property type="project" value="InterPro"/>
</dbReference>
<dbReference type="InterPro" id="IPR012340">
    <property type="entry name" value="NA-bd_OB-fold"/>
</dbReference>
<dbReference type="GO" id="GO:0046872">
    <property type="term" value="F:metal ion binding"/>
    <property type="evidence" value="ECO:0007669"/>
    <property type="project" value="UniProtKB-KW"/>
</dbReference>
<dbReference type="PANTHER" id="PTHR45997:SF1">
    <property type="entry name" value="DNA LIGASE 4"/>
    <property type="match status" value="1"/>
</dbReference>
<dbReference type="GO" id="GO:0003910">
    <property type="term" value="F:DNA ligase (ATP) activity"/>
    <property type="evidence" value="ECO:0007669"/>
    <property type="project" value="InterPro"/>
</dbReference>
<proteinExistence type="predicted"/>
<dbReference type="InterPro" id="IPR044125">
    <property type="entry name" value="Adenylation_DNA_ligase_IV"/>
</dbReference>
<dbReference type="Proteomes" id="UP000823749">
    <property type="component" value="Chromosome 1"/>
</dbReference>
<evidence type="ECO:0000256" key="4">
    <source>
        <dbReference type="ARBA" id="ARBA00023204"/>
    </source>
</evidence>
<keyword evidence="2" id="KW-0227">DNA damage</keyword>
<gene>
    <name evidence="7" type="ORF">RHGRI_000996</name>
</gene>
<keyword evidence="4" id="KW-0234">DNA repair</keyword>
<keyword evidence="1" id="KW-0479">Metal-binding</keyword>
<dbReference type="Pfam" id="PF01068">
    <property type="entry name" value="DNA_ligase_A_M"/>
    <property type="match status" value="1"/>
</dbReference>
<dbReference type="InterPro" id="IPR029710">
    <property type="entry name" value="LIG4"/>
</dbReference>
<protein>
    <recommendedName>
        <fullName evidence="6">ATP-dependent DNA ligase family profile domain-containing protein</fullName>
    </recommendedName>
</protein>
<keyword evidence="5" id="KW-0472">Membrane</keyword>
<dbReference type="Gene3D" id="3.30.470.30">
    <property type="entry name" value="DNA ligase/mRNA capping enzyme"/>
    <property type="match status" value="1"/>
</dbReference>
<accession>A0AAV6LIL9</accession>
<dbReference type="PROSITE" id="PS50160">
    <property type="entry name" value="DNA_LIGASE_A3"/>
    <property type="match status" value="1"/>
</dbReference>
<keyword evidence="5" id="KW-1133">Transmembrane helix</keyword>
<evidence type="ECO:0000259" key="6">
    <source>
        <dbReference type="PROSITE" id="PS50160"/>
    </source>
</evidence>
<dbReference type="Gene3D" id="2.40.50.140">
    <property type="entry name" value="Nucleic acid-binding proteins"/>
    <property type="match status" value="1"/>
</dbReference>
<dbReference type="GO" id="GO:0006297">
    <property type="term" value="P:nucleotide-excision repair, DNA gap filling"/>
    <property type="evidence" value="ECO:0007669"/>
    <property type="project" value="TreeGrafter"/>
</dbReference>
<dbReference type="InterPro" id="IPR012310">
    <property type="entry name" value="DNA_ligase_ATP-dep_cent"/>
</dbReference>
<dbReference type="PANTHER" id="PTHR45997">
    <property type="entry name" value="DNA LIGASE 4"/>
    <property type="match status" value="1"/>
</dbReference>
<comment type="caution">
    <text evidence="7">The sequence shown here is derived from an EMBL/GenBank/DDBJ whole genome shotgun (WGS) entry which is preliminary data.</text>
</comment>
<dbReference type="CDD" id="cd07903">
    <property type="entry name" value="Adenylation_DNA_ligase_IV"/>
    <property type="match status" value="1"/>
</dbReference>
<dbReference type="GO" id="GO:0006303">
    <property type="term" value="P:double-strand break repair via nonhomologous end joining"/>
    <property type="evidence" value="ECO:0007669"/>
    <property type="project" value="TreeGrafter"/>
</dbReference>
<name>A0AAV6LIL9_9ERIC</name>
<organism evidence="7 8">
    <name type="scientific">Rhododendron griersonianum</name>
    <dbReference type="NCBI Taxonomy" id="479676"/>
    <lineage>
        <taxon>Eukaryota</taxon>
        <taxon>Viridiplantae</taxon>
        <taxon>Streptophyta</taxon>
        <taxon>Embryophyta</taxon>
        <taxon>Tracheophyta</taxon>
        <taxon>Spermatophyta</taxon>
        <taxon>Magnoliopsida</taxon>
        <taxon>eudicotyledons</taxon>
        <taxon>Gunneridae</taxon>
        <taxon>Pentapetalae</taxon>
        <taxon>asterids</taxon>
        <taxon>Ericales</taxon>
        <taxon>Ericaceae</taxon>
        <taxon>Ericoideae</taxon>
        <taxon>Rhodoreae</taxon>
        <taxon>Rhododendron</taxon>
    </lineage>
</organism>
<reference evidence="7" key="1">
    <citation type="submission" date="2020-08" db="EMBL/GenBank/DDBJ databases">
        <title>Plant Genome Project.</title>
        <authorList>
            <person name="Zhang R.-G."/>
        </authorList>
    </citation>
    <scope>NUCLEOTIDE SEQUENCE</scope>
    <source>
        <strain evidence="7">WSP0</strain>
        <tissue evidence="7">Leaf</tissue>
    </source>
</reference>
<dbReference type="PROSITE" id="PS00333">
    <property type="entry name" value="DNA_LIGASE_A2"/>
    <property type="match status" value="1"/>
</dbReference>
<dbReference type="GO" id="GO:0006310">
    <property type="term" value="P:DNA recombination"/>
    <property type="evidence" value="ECO:0007669"/>
    <property type="project" value="InterPro"/>
</dbReference>
<evidence type="ECO:0000256" key="5">
    <source>
        <dbReference type="SAM" id="Phobius"/>
    </source>
</evidence>
<evidence type="ECO:0000313" key="8">
    <source>
        <dbReference type="Proteomes" id="UP000823749"/>
    </source>
</evidence>
<dbReference type="InterPro" id="IPR016059">
    <property type="entry name" value="DNA_ligase_ATP-dep_CS"/>
</dbReference>
<dbReference type="GO" id="GO:0005524">
    <property type="term" value="F:ATP binding"/>
    <property type="evidence" value="ECO:0007669"/>
    <property type="project" value="InterPro"/>
</dbReference>
<feature type="transmembrane region" description="Helical" evidence="5">
    <location>
        <begin position="180"/>
        <end position="205"/>
    </location>
</feature>
<keyword evidence="5" id="KW-0812">Transmembrane</keyword>
<dbReference type="GO" id="GO:0032807">
    <property type="term" value="C:DNA ligase IV complex"/>
    <property type="evidence" value="ECO:0007669"/>
    <property type="project" value="TreeGrafter"/>
</dbReference>
<evidence type="ECO:0000256" key="1">
    <source>
        <dbReference type="ARBA" id="ARBA00022723"/>
    </source>
</evidence>
<keyword evidence="3" id="KW-0460">Magnesium</keyword>
<evidence type="ECO:0000256" key="2">
    <source>
        <dbReference type="ARBA" id="ARBA00022763"/>
    </source>
</evidence>
<feature type="domain" description="ATP-dependent DNA ligase family profile" evidence="6">
    <location>
        <begin position="202"/>
        <end position="332"/>
    </location>
</feature>
<evidence type="ECO:0000313" key="7">
    <source>
        <dbReference type="EMBL" id="KAG5564973.1"/>
    </source>
</evidence>
<dbReference type="EMBL" id="JACTNZ010000001">
    <property type="protein sequence ID" value="KAG5564973.1"/>
    <property type="molecule type" value="Genomic_DNA"/>
</dbReference>
<sequence length="353" mass="40562">MCDETKFSVVCSLFNWTQKAKFTAKKRSKLRKFLDAFCVRRGDYFGAVRLILPRPRPTPRLLRPQGVGARHLPRRRPRHVSPLGRCPPPLQLAEGRTRNRTQCREIRPRCRQRNFLDHPEYGHSRSDIIMQNVLVDRCILDGEMLVWDATMNRFAEFGSNQEIAKIAKEGFDTDRQLCCILSLIIVFFRIELLLWIFNALIYVAFDILYVGDTSVIHQSLKERQELLFKVVIPIKGRLKILVPSGGFNDHRPSGEPCWSVTAYNVDDVERFFKEAVENRDEGIVLKDRGSKWEPGDRSGKWLKLKPDFCIGGYYGSGHRGGEVAQFLVGLAERSSPNTFPSRFISFCRVATGL</sequence>